<name>A0AAN9S187_PSOTE</name>
<dbReference type="GO" id="GO:0007165">
    <property type="term" value="P:signal transduction"/>
    <property type="evidence" value="ECO:0007669"/>
    <property type="project" value="TreeGrafter"/>
</dbReference>
<dbReference type="SMART" id="SM00220">
    <property type="entry name" value="S_TKc"/>
    <property type="match status" value="1"/>
</dbReference>
<dbReference type="GO" id="GO:0004672">
    <property type="term" value="F:protein kinase activity"/>
    <property type="evidence" value="ECO:0007669"/>
    <property type="project" value="InterPro"/>
</dbReference>
<dbReference type="PANTHER" id="PTHR48011">
    <property type="entry name" value="CCR4-NOT TRANSCRIPTIONAL COMPLEX SUBUNIT CAF120-RELATED"/>
    <property type="match status" value="1"/>
</dbReference>
<dbReference type="Proteomes" id="UP001386955">
    <property type="component" value="Unassembled WGS sequence"/>
</dbReference>
<evidence type="ECO:0000259" key="2">
    <source>
        <dbReference type="PROSITE" id="PS50011"/>
    </source>
</evidence>
<dbReference type="InterPro" id="IPR052751">
    <property type="entry name" value="Plant_MAPKKK"/>
</dbReference>
<reference evidence="3 4" key="1">
    <citation type="submission" date="2024-01" db="EMBL/GenBank/DDBJ databases">
        <title>The genomes of 5 underutilized Papilionoideae crops provide insights into root nodulation and disease resistanc.</title>
        <authorList>
            <person name="Jiang F."/>
        </authorList>
    </citation>
    <scope>NUCLEOTIDE SEQUENCE [LARGE SCALE GENOMIC DNA]</scope>
    <source>
        <strain evidence="3">DUOXIRENSHENG_FW03</strain>
        <tissue evidence="3">Leaves</tissue>
    </source>
</reference>
<organism evidence="3 4">
    <name type="scientific">Psophocarpus tetragonolobus</name>
    <name type="common">Winged bean</name>
    <name type="synonym">Dolichos tetragonolobus</name>
    <dbReference type="NCBI Taxonomy" id="3891"/>
    <lineage>
        <taxon>Eukaryota</taxon>
        <taxon>Viridiplantae</taxon>
        <taxon>Streptophyta</taxon>
        <taxon>Embryophyta</taxon>
        <taxon>Tracheophyta</taxon>
        <taxon>Spermatophyta</taxon>
        <taxon>Magnoliopsida</taxon>
        <taxon>eudicotyledons</taxon>
        <taxon>Gunneridae</taxon>
        <taxon>Pentapetalae</taxon>
        <taxon>rosids</taxon>
        <taxon>fabids</taxon>
        <taxon>Fabales</taxon>
        <taxon>Fabaceae</taxon>
        <taxon>Papilionoideae</taxon>
        <taxon>50 kb inversion clade</taxon>
        <taxon>NPAAA clade</taxon>
        <taxon>indigoferoid/millettioid clade</taxon>
        <taxon>Phaseoleae</taxon>
        <taxon>Psophocarpus</taxon>
    </lineage>
</organism>
<keyword evidence="1" id="KW-0067">ATP-binding</keyword>
<dbReference type="GO" id="GO:0005524">
    <property type="term" value="F:ATP binding"/>
    <property type="evidence" value="ECO:0007669"/>
    <property type="project" value="UniProtKB-UniRule"/>
</dbReference>
<dbReference type="Pfam" id="PF00069">
    <property type="entry name" value="Pkinase"/>
    <property type="match status" value="1"/>
</dbReference>
<dbReference type="AlphaFoldDB" id="A0AAN9S187"/>
<feature type="binding site" evidence="1">
    <location>
        <position position="38"/>
    </location>
    <ligand>
        <name>ATP</name>
        <dbReference type="ChEBI" id="CHEBI:30616"/>
    </ligand>
</feature>
<evidence type="ECO:0000256" key="1">
    <source>
        <dbReference type="PROSITE-ProRule" id="PRU10141"/>
    </source>
</evidence>
<feature type="domain" description="Protein kinase" evidence="2">
    <location>
        <begin position="1"/>
        <end position="140"/>
    </location>
</feature>
<keyword evidence="1" id="KW-0547">Nucleotide-binding</keyword>
<dbReference type="InterPro" id="IPR011009">
    <property type="entry name" value="Kinase-like_dom_sf"/>
</dbReference>
<dbReference type="PANTHER" id="PTHR48011:SF5">
    <property type="entry name" value="PROTEIN KINASE DOMAIN-CONTAINING PROTEIN"/>
    <property type="match status" value="1"/>
</dbReference>
<proteinExistence type="predicted"/>
<dbReference type="PROSITE" id="PS50011">
    <property type="entry name" value="PROTEIN_KINASE_DOM"/>
    <property type="match status" value="1"/>
</dbReference>
<comment type="caution">
    <text evidence="3">The sequence shown here is derived from an EMBL/GenBank/DDBJ whole genome shotgun (WGS) entry which is preliminary data.</text>
</comment>
<keyword evidence="4" id="KW-1185">Reference proteome</keyword>
<dbReference type="Gene3D" id="1.10.510.10">
    <property type="entry name" value="Transferase(Phosphotransferase) domain 1"/>
    <property type="match status" value="1"/>
</dbReference>
<dbReference type="SUPFAM" id="SSF56112">
    <property type="entry name" value="Protein kinase-like (PK-like)"/>
    <property type="match status" value="1"/>
</dbReference>
<evidence type="ECO:0000313" key="4">
    <source>
        <dbReference type="Proteomes" id="UP001386955"/>
    </source>
</evidence>
<dbReference type="InterPro" id="IPR000719">
    <property type="entry name" value="Prot_kinase_dom"/>
</dbReference>
<dbReference type="InterPro" id="IPR017441">
    <property type="entry name" value="Protein_kinase_ATP_BS"/>
</dbReference>
<protein>
    <recommendedName>
        <fullName evidence="2">Protein kinase domain-containing protein</fullName>
    </recommendedName>
</protein>
<sequence>MIDVGGGLRLKGKLVGCGSFGIVHLAINKSTRIVFVVKSPYSKDSSMDGFEVLRNESLDFAADIWFLGYIVIEMTIDTPPWAHRVFPNPISVLLSIAHGDALPHFPPHFSNDGLNFLRRCLHKQPNKRFTAHQLLSHPFVSSQTSSPPNVF</sequence>
<gene>
    <name evidence="3" type="ORF">VNO78_27193</name>
</gene>
<accession>A0AAN9S187</accession>
<dbReference type="EMBL" id="JAYMYS010000007">
    <property type="protein sequence ID" value="KAK7386855.1"/>
    <property type="molecule type" value="Genomic_DNA"/>
</dbReference>
<evidence type="ECO:0000313" key="3">
    <source>
        <dbReference type="EMBL" id="KAK7386855.1"/>
    </source>
</evidence>
<dbReference type="PROSITE" id="PS00107">
    <property type="entry name" value="PROTEIN_KINASE_ATP"/>
    <property type="match status" value="1"/>
</dbReference>